<protein>
    <submittedName>
        <fullName evidence="2">Uncharacterized protein</fullName>
    </submittedName>
</protein>
<reference evidence="2 3" key="1">
    <citation type="submission" date="2018-05" db="EMBL/GenBank/DDBJ databases">
        <title>Complete genome sequences of Streptococcus sobrinus.</title>
        <authorList>
            <person name="Sales M."/>
            <person name="Jensen P.A."/>
        </authorList>
    </citation>
    <scope>NUCLEOTIDE SEQUENCE [LARGE SCALE GENOMIC DNA]</scope>
    <source>
        <strain evidence="2 3">SL1</strain>
    </source>
</reference>
<feature type="transmembrane region" description="Helical" evidence="1">
    <location>
        <begin position="37"/>
        <end position="53"/>
    </location>
</feature>
<keyword evidence="3" id="KW-1185">Reference proteome</keyword>
<evidence type="ECO:0000313" key="3">
    <source>
        <dbReference type="Proteomes" id="UP000245369"/>
    </source>
</evidence>
<feature type="transmembrane region" description="Helical" evidence="1">
    <location>
        <begin position="6"/>
        <end position="25"/>
    </location>
</feature>
<accession>A0ABM6W708</accession>
<organism evidence="2 3">
    <name type="scientific">Streptococcus sobrinus</name>
    <dbReference type="NCBI Taxonomy" id="1310"/>
    <lineage>
        <taxon>Bacteria</taxon>
        <taxon>Bacillati</taxon>
        <taxon>Bacillota</taxon>
        <taxon>Bacilli</taxon>
        <taxon>Lactobacillales</taxon>
        <taxon>Streptococcaceae</taxon>
        <taxon>Streptococcus</taxon>
    </lineage>
</organism>
<dbReference type="Proteomes" id="UP000245369">
    <property type="component" value="Chromosome"/>
</dbReference>
<keyword evidence="1" id="KW-1133">Transmembrane helix</keyword>
<proteinExistence type="predicted"/>
<dbReference type="EMBL" id="CP029490">
    <property type="protein sequence ID" value="AWN21460.1"/>
    <property type="molecule type" value="Genomic_DNA"/>
</dbReference>
<keyword evidence="1" id="KW-0472">Membrane</keyword>
<evidence type="ECO:0000256" key="1">
    <source>
        <dbReference type="SAM" id="Phobius"/>
    </source>
</evidence>
<keyword evidence="1" id="KW-0812">Transmembrane</keyword>
<gene>
    <name evidence="2" type="ORF">DK182_09050</name>
</gene>
<name>A0ABM6W708_9STRE</name>
<sequence length="68" mass="8369">MIDFLFHNIFDLILLGCYLLPICRVTFYWRDEEKSKIFSPILVIILMIFQRLLGTEFQGFTWDFFRKR</sequence>
<evidence type="ECO:0000313" key="2">
    <source>
        <dbReference type="EMBL" id="AWN21460.1"/>
    </source>
</evidence>